<dbReference type="InterPro" id="IPR049389">
    <property type="entry name" value="TTHA0281-like"/>
</dbReference>
<evidence type="ECO:0008006" key="2">
    <source>
        <dbReference type="Google" id="ProtNLM"/>
    </source>
</evidence>
<dbReference type="SUPFAM" id="SSF143100">
    <property type="entry name" value="TTHA1013/TTHA0281-like"/>
    <property type="match status" value="1"/>
</dbReference>
<dbReference type="EMBL" id="MT631554">
    <property type="protein sequence ID" value="QNO53872.1"/>
    <property type="molecule type" value="Genomic_DNA"/>
</dbReference>
<proteinExistence type="predicted"/>
<protein>
    <recommendedName>
        <fullName evidence="2">HicB-like antitoxin of toxin-antitoxin system domain-containing protein</fullName>
    </recommendedName>
</protein>
<dbReference type="InterPro" id="IPR035069">
    <property type="entry name" value="TTHA1013/TTHA0281-like"/>
</dbReference>
<dbReference type="Gene3D" id="3.30.160.250">
    <property type="match status" value="1"/>
</dbReference>
<dbReference type="Pfam" id="PF21748">
    <property type="entry name" value="UPF0150"/>
    <property type="match status" value="1"/>
</dbReference>
<sequence length="92" mass="10189">MTMTIRFILTEYVGQAITHAVYDKLEDGTFVGWIPPCKGVVAFGATLRECEEALRSTLEDWILIGLKLRHPLPVIASIDLNTEPSYEPVGAV</sequence>
<dbReference type="AlphaFoldDB" id="A0A7G9Z0T8"/>
<evidence type="ECO:0000313" key="1">
    <source>
        <dbReference type="EMBL" id="QNO53872.1"/>
    </source>
</evidence>
<accession>A0A7G9Z0T8</accession>
<gene>
    <name evidence="1" type="ORF">LBDBNMAG_00003</name>
</gene>
<organism evidence="1">
    <name type="scientific">Candidatus Methanophagaceae archaeon ANME-1 ERB6</name>
    <dbReference type="NCBI Taxonomy" id="2759912"/>
    <lineage>
        <taxon>Archaea</taxon>
        <taxon>Methanobacteriati</taxon>
        <taxon>Methanobacteriota</taxon>
        <taxon>Stenosarchaea group</taxon>
        <taxon>Methanomicrobia</taxon>
        <taxon>Candidatus Methanophagales</taxon>
        <taxon>Candidatus Methanophagaceae</taxon>
    </lineage>
</organism>
<name>A0A7G9Z0T8_9EURY</name>
<reference evidence="1" key="1">
    <citation type="submission" date="2020-06" db="EMBL/GenBank/DDBJ databases">
        <title>Unique genomic features of the anaerobic methanotrophic archaea.</title>
        <authorList>
            <person name="Chadwick G.L."/>
            <person name="Skennerton C.T."/>
            <person name="Laso-Perez R."/>
            <person name="Leu A.O."/>
            <person name="Speth D.R."/>
            <person name="Yu H."/>
            <person name="Morgan-Lang C."/>
            <person name="Hatzenpichler R."/>
            <person name="Goudeau D."/>
            <person name="Malmstrom R."/>
            <person name="Brazelton W.J."/>
            <person name="Woyke T."/>
            <person name="Hallam S.J."/>
            <person name="Tyson G.W."/>
            <person name="Wegener G."/>
            <person name="Boetius A."/>
            <person name="Orphan V."/>
        </authorList>
    </citation>
    <scope>NUCLEOTIDE SEQUENCE</scope>
</reference>